<dbReference type="Gene3D" id="3.20.20.140">
    <property type="entry name" value="Metal-dependent hydrolases"/>
    <property type="match status" value="2"/>
</dbReference>
<dbReference type="Pfam" id="PF07969">
    <property type="entry name" value="Amidohydro_3"/>
    <property type="match status" value="1"/>
</dbReference>
<dbReference type="InterPro" id="IPR032466">
    <property type="entry name" value="Metal_Hydrolase"/>
</dbReference>
<evidence type="ECO:0008006" key="5">
    <source>
        <dbReference type="Google" id="ProtNLM"/>
    </source>
</evidence>
<dbReference type="Gene3D" id="2.60.120.560">
    <property type="entry name" value="Exo-inulinase, domain 1"/>
    <property type="match status" value="1"/>
</dbReference>
<dbReference type="InterPro" id="IPR011059">
    <property type="entry name" value="Metal-dep_hydrolase_composite"/>
</dbReference>
<dbReference type="InterPro" id="IPR050378">
    <property type="entry name" value="Metallo-dep_Hydrolases_sf"/>
</dbReference>
<dbReference type="EMBL" id="BSKO01000001">
    <property type="protein sequence ID" value="GLO66706.1"/>
    <property type="molecule type" value="Genomic_DNA"/>
</dbReference>
<keyword evidence="4" id="KW-1185">Reference proteome</keyword>
<evidence type="ECO:0000259" key="1">
    <source>
        <dbReference type="Pfam" id="PF07969"/>
    </source>
</evidence>
<dbReference type="InterPro" id="IPR054470">
    <property type="entry name" value="FIMAH_dom"/>
</dbReference>
<feature type="domain" description="Amidohydrolase 3" evidence="1">
    <location>
        <begin position="826"/>
        <end position="926"/>
    </location>
</feature>
<evidence type="ECO:0000313" key="3">
    <source>
        <dbReference type="EMBL" id="GLO66706.1"/>
    </source>
</evidence>
<evidence type="ECO:0000259" key="2">
    <source>
        <dbReference type="Pfam" id="PF22888"/>
    </source>
</evidence>
<dbReference type="PANTHER" id="PTHR11647:SF1">
    <property type="entry name" value="COLLAPSIN RESPONSE MEDIATOR PROTEIN"/>
    <property type="match status" value="1"/>
</dbReference>
<feature type="domain" description="FIMAH" evidence="2">
    <location>
        <begin position="1083"/>
        <end position="1165"/>
    </location>
</feature>
<name>A0ABQ5TK68_9BACI</name>
<comment type="caution">
    <text evidence="3">The sequence shown here is derived from an EMBL/GenBank/DDBJ whole genome shotgun (WGS) entry which is preliminary data.</text>
</comment>
<dbReference type="InterPro" id="IPR013108">
    <property type="entry name" value="Amidohydro_3"/>
</dbReference>
<dbReference type="RefSeq" id="WP_317958203.1">
    <property type="nucleotide sequence ID" value="NZ_BSKO01000001.1"/>
</dbReference>
<evidence type="ECO:0000313" key="4">
    <source>
        <dbReference type="Proteomes" id="UP001275436"/>
    </source>
</evidence>
<dbReference type="Pfam" id="PF22888">
    <property type="entry name" value="FIMAH"/>
    <property type="match status" value="1"/>
</dbReference>
<dbReference type="Proteomes" id="UP001275436">
    <property type="component" value="Unassembled WGS sequence"/>
</dbReference>
<gene>
    <name evidence="3" type="ORF">MACH08_24900</name>
</gene>
<dbReference type="PANTHER" id="PTHR11647">
    <property type="entry name" value="HYDRANTOINASE/DIHYDROPYRIMIDINASE FAMILY MEMBER"/>
    <property type="match status" value="1"/>
</dbReference>
<accession>A0ABQ5TK68</accession>
<dbReference type="SUPFAM" id="SSF51556">
    <property type="entry name" value="Metallo-dependent hydrolases"/>
    <property type="match status" value="2"/>
</dbReference>
<proteinExistence type="predicted"/>
<dbReference type="SUPFAM" id="SSF51338">
    <property type="entry name" value="Composite domain of metallo-dependent hydrolases"/>
    <property type="match status" value="1"/>
</dbReference>
<reference evidence="3 4" key="1">
    <citation type="submission" date="2023-02" db="EMBL/GenBank/DDBJ databases">
        <title>Oceanobacillus kimchii IFOP_LL358 isolated form Alexandrium catenella lab strain.</title>
        <authorList>
            <person name="Gajardo G."/>
            <person name="Ueki S."/>
            <person name="Maruyama F."/>
        </authorList>
    </citation>
    <scope>NUCLEOTIDE SEQUENCE [LARGE SCALE GENOMIC DNA]</scope>
    <source>
        <strain evidence="3 4">IFOP_LL358</strain>
    </source>
</reference>
<protein>
    <recommendedName>
        <fullName evidence="5">Amidohydrolase 3 domain-containing protein</fullName>
    </recommendedName>
</protein>
<organism evidence="3 4">
    <name type="scientific">Oceanobacillus kimchii</name>
    <dbReference type="NCBI Taxonomy" id="746691"/>
    <lineage>
        <taxon>Bacteria</taxon>
        <taxon>Bacillati</taxon>
        <taxon>Bacillota</taxon>
        <taxon>Bacilli</taxon>
        <taxon>Bacillales</taxon>
        <taxon>Bacillaceae</taxon>
        <taxon>Oceanobacillus</taxon>
    </lineage>
</organism>
<sequence>MVEKMKRYMYIFSVFILMISLVINDIYVSANSGGGFDTIIRNGTIIDGSGLGRYDADVAIKDGYIADIGDLSNATADQEIDAEGNFVAPGFIDVHSHATLSALGQAQSSLSQGVTMEVLSPDGAGPTDLQSRIDLEDDGLGINVASYIGFNSVWSEVVGNEDRRATDAEIEEMRNLITEAMEKGAAGVSAGLFYRPGYFADREDVIDVVSAAGAWRTKFTNHQRNENNEVVESTAETIEIGEESGLTPVITHIKAMGPNNWGKSEEMMQLINDANERGIYTAADIYPYLRSQTGLTAIVPPWVEEGGRSAMLERFRDPELRDGIAEEIEEIMYSRVQGPEGVYFPTKRKTLADYMETGVGNPRNRSLLSFLNLNYNHEFDVEIDEITVTDSSGNKVYEYNFEGEDGGEWDTSKFDLLHSYPADAVSHTINNGSGQINVAQRISGNSSAYGNVVPTMPDVGDSETFMRFKVGDTLGANQIMRLWINSDNFGSGSSFPVNGYGVAVRLDQDRIQVYERENSTSTIHETISDAGLEPDTWQDLKVKLEDNTLLVKMWPSNEDEPEEWDSSIDVSKEEVIEDQKAMVSITNLDTESNAFHFNDFIVESSSGDDVYYDYNFDGNDDDNWDGDKFIELHSFPKDRAEFTIQENTGRVILDGYNTDVCCSTYGKFTANMDDVKNSDVLLRFKADQIGGNQQLRVFTKADEFKSGMTMPVNGFGVEFDLKGNEMSFIKRNDSTTQVLESVDANLEPDWYTLRIHAEDEEVNARIWKDGEEEPEEWDFTYVEEERELTIGETTMQILETEGSLRTIYDFGHEDDFRRFIQSPVVAIASDGGASTSNEVHPRRYGTQPRVLGQYVREEGLLGWEEAIQKMTSLPASLIGLSDRGYIAKGMKADITIFNPDTVIDNATFEEPRQYADGIEQVLVNGELALNNGELVGIQPGEFVKIEPNMPTRPVTQGENLEVSDNRKILPLDETESDSLISFNLEQGVNDYQATGSMSLVYDDIELDAENFGRIQTFDGWLSFTGSGPLNGEELTTFRITIDENDPTIDDEKPVVTIDIAGKEQIKAFLGDEGSESPSEPLTIEEMKLLVKQFRDEGEIADDETSRVLQTHLTSVGHYEEDGAMEKAIKHMNSFKDELLVHFEENGFISEEAAATLVSHSEDLIEFWE</sequence>